<dbReference type="InterPro" id="IPR044066">
    <property type="entry name" value="TRIAD_supradom"/>
</dbReference>
<evidence type="ECO:0000256" key="11">
    <source>
        <dbReference type="ARBA" id="ARBA00022786"/>
    </source>
</evidence>
<protein>
    <recommendedName>
        <fullName evidence="5">RanBP-type and C3HC4-type zinc finger-containing protein 1</fullName>
        <ecNumber evidence="4">2.3.2.31</ecNumber>
    </recommendedName>
</protein>
<evidence type="ECO:0000256" key="12">
    <source>
        <dbReference type="ARBA" id="ARBA00022833"/>
    </source>
</evidence>
<dbReference type="CDD" id="cd16633">
    <property type="entry name" value="mRING-HC-C3HC3D_RBR_HOIL1"/>
    <property type="match status" value="1"/>
</dbReference>
<dbReference type="OrthoDB" id="261960at2759"/>
<dbReference type="InterPro" id="IPR051628">
    <property type="entry name" value="LUBAC_E3_Ligases"/>
</dbReference>
<comment type="similarity">
    <text evidence="3">Belongs to the RBR family.</text>
</comment>
<feature type="coiled-coil region" evidence="14">
    <location>
        <begin position="555"/>
        <end position="582"/>
    </location>
</feature>
<dbReference type="GO" id="GO:0061630">
    <property type="term" value="F:ubiquitin protein ligase activity"/>
    <property type="evidence" value="ECO:0007669"/>
    <property type="project" value="UniProtKB-EC"/>
</dbReference>
<keyword evidence="10 13" id="KW-0863">Zinc-finger</keyword>
<feature type="domain" description="Ubiquitin-like" evidence="16">
    <location>
        <begin position="825"/>
        <end position="890"/>
    </location>
</feature>
<dbReference type="InterPro" id="IPR036443">
    <property type="entry name" value="Znf_RanBP2_sf"/>
</dbReference>
<reference evidence="20" key="1">
    <citation type="submission" date="2022-01" db="EMBL/GenBank/DDBJ databases">
        <authorList>
            <person name="King R."/>
        </authorList>
    </citation>
    <scope>NUCLEOTIDE SEQUENCE</scope>
</reference>
<dbReference type="InterPro" id="IPR017907">
    <property type="entry name" value="Znf_RING_CS"/>
</dbReference>
<dbReference type="InterPro" id="IPR001876">
    <property type="entry name" value="Znf_RanBP2"/>
</dbReference>
<feature type="region of interest" description="Disordered" evidence="15">
    <location>
        <begin position="943"/>
        <end position="975"/>
    </location>
</feature>
<dbReference type="GO" id="GO:0071797">
    <property type="term" value="C:LUBAC complex"/>
    <property type="evidence" value="ECO:0007669"/>
    <property type="project" value="TreeGrafter"/>
</dbReference>
<keyword evidence="21" id="KW-1185">Reference proteome</keyword>
<evidence type="ECO:0000256" key="4">
    <source>
        <dbReference type="ARBA" id="ARBA00012251"/>
    </source>
</evidence>
<dbReference type="InterPro" id="IPR029071">
    <property type="entry name" value="Ubiquitin-like_domsf"/>
</dbReference>
<dbReference type="EMBL" id="OU896715">
    <property type="protein sequence ID" value="CAH1183481.1"/>
    <property type="molecule type" value="Genomic_DNA"/>
</dbReference>
<dbReference type="InterPro" id="IPR047558">
    <property type="entry name" value="BRcat_RBR_HOIL1"/>
</dbReference>
<feature type="region of interest" description="Disordered" evidence="15">
    <location>
        <begin position="1041"/>
        <end position="1072"/>
    </location>
</feature>
<dbReference type="PROSITE" id="PS50199">
    <property type="entry name" value="ZF_RANBP2_2"/>
    <property type="match status" value="2"/>
</dbReference>
<comment type="catalytic activity">
    <reaction evidence="1">
        <text>[E2 ubiquitin-conjugating enzyme]-S-ubiquitinyl-L-cysteine + [acceptor protein]-L-lysine = [E2 ubiquitin-conjugating enzyme]-L-cysteine + [acceptor protein]-N(6)-ubiquitinyl-L-lysine.</text>
        <dbReference type="EC" id="2.3.2.31"/>
    </reaction>
</comment>
<dbReference type="Gene3D" id="4.10.1060.10">
    <property type="entry name" value="Zinc finger, RanBP2-type"/>
    <property type="match status" value="1"/>
</dbReference>
<dbReference type="CDD" id="cd20358">
    <property type="entry name" value="Rcat_RBR_HOIL1"/>
    <property type="match status" value="1"/>
</dbReference>
<evidence type="ECO:0000313" key="20">
    <source>
        <dbReference type="EMBL" id="CAH1183481.1"/>
    </source>
</evidence>
<dbReference type="CDD" id="cd20345">
    <property type="entry name" value="BRcat_RBR_HOIL1"/>
    <property type="match status" value="1"/>
</dbReference>
<dbReference type="PANTHER" id="PTHR22770">
    <property type="entry name" value="UBIQUITIN CONJUGATING ENZYME 7 INTERACTING PROTEIN-RELATED"/>
    <property type="match status" value="1"/>
</dbReference>
<feature type="compositionally biased region" description="Basic and acidic residues" evidence="15">
    <location>
        <begin position="958"/>
        <end position="975"/>
    </location>
</feature>
<dbReference type="SUPFAM" id="SSF90209">
    <property type="entry name" value="Ran binding protein zinc finger-like"/>
    <property type="match status" value="1"/>
</dbReference>
<feature type="compositionally biased region" description="Low complexity" evidence="15">
    <location>
        <begin position="47"/>
        <end position="56"/>
    </location>
</feature>
<gene>
    <name evidence="20" type="ORF">PHAECO_LOCUS12971</name>
</gene>
<organism evidence="20 21">
    <name type="scientific">Phaedon cochleariae</name>
    <name type="common">Mustard beetle</name>
    <dbReference type="NCBI Taxonomy" id="80249"/>
    <lineage>
        <taxon>Eukaryota</taxon>
        <taxon>Metazoa</taxon>
        <taxon>Ecdysozoa</taxon>
        <taxon>Arthropoda</taxon>
        <taxon>Hexapoda</taxon>
        <taxon>Insecta</taxon>
        <taxon>Pterygota</taxon>
        <taxon>Neoptera</taxon>
        <taxon>Endopterygota</taxon>
        <taxon>Coleoptera</taxon>
        <taxon>Polyphaga</taxon>
        <taxon>Cucujiformia</taxon>
        <taxon>Chrysomeloidea</taxon>
        <taxon>Chrysomelidae</taxon>
        <taxon>Chrysomelinae</taxon>
        <taxon>Chrysomelini</taxon>
        <taxon>Phaedon</taxon>
    </lineage>
</organism>
<feature type="compositionally biased region" description="Polar residues" evidence="15">
    <location>
        <begin position="185"/>
        <end position="195"/>
    </location>
</feature>
<dbReference type="Proteomes" id="UP001153737">
    <property type="component" value="Chromosome 9"/>
</dbReference>
<keyword evidence="12" id="KW-0862">Zinc</keyword>
<feature type="compositionally biased region" description="Low complexity" evidence="15">
    <location>
        <begin position="616"/>
        <end position="629"/>
    </location>
</feature>
<feature type="region of interest" description="Disordered" evidence="15">
    <location>
        <begin position="1"/>
        <end position="20"/>
    </location>
</feature>
<evidence type="ECO:0000259" key="17">
    <source>
        <dbReference type="PROSITE" id="PS50089"/>
    </source>
</evidence>
<name>A0A9P0E067_PHACE</name>
<evidence type="ECO:0000259" key="16">
    <source>
        <dbReference type="PROSITE" id="PS50053"/>
    </source>
</evidence>
<dbReference type="PROSITE" id="PS01358">
    <property type="entry name" value="ZF_RANBP2_1"/>
    <property type="match status" value="2"/>
</dbReference>
<feature type="compositionally biased region" description="Polar residues" evidence="15">
    <location>
        <begin position="948"/>
        <end position="957"/>
    </location>
</feature>
<dbReference type="PANTHER" id="PTHR22770:SF13">
    <property type="entry name" value="RING-TYPE DOMAIN-CONTAINING PROTEIN"/>
    <property type="match status" value="1"/>
</dbReference>
<feature type="compositionally biased region" description="Low complexity" evidence="15">
    <location>
        <begin position="1063"/>
        <end position="1072"/>
    </location>
</feature>
<keyword evidence="7" id="KW-0808">Transferase</keyword>
<dbReference type="EC" id="2.3.2.31" evidence="4"/>
<dbReference type="PROSITE" id="PS50089">
    <property type="entry name" value="ZF_RING_2"/>
    <property type="match status" value="1"/>
</dbReference>
<evidence type="ECO:0000256" key="5">
    <source>
        <dbReference type="ARBA" id="ARBA00017887"/>
    </source>
</evidence>
<dbReference type="FunFam" id="3.30.40.10:FF:000137">
    <property type="entry name" value="RanBP-type and C3HC4-type zinc finger-containing protein 1"/>
    <property type="match status" value="1"/>
</dbReference>
<reference evidence="20" key="2">
    <citation type="submission" date="2022-10" db="EMBL/GenBank/DDBJ databases">
        <authorList>
            <consortium name="ENA_rothamsted_submissions"/>
            <consortium name="culmorum"/>
            <person name="King R."/>
        </authorList>
    </citation>
    <scope>NUCLEOTIDE SEQUENCE</scope>
</reference>
<dbReference type="Gene3D" id="3.30.40.10">
    <property type="entry name" value="Zinc/RING finger domain, C3HC4 (zinc finger)"/>
    <property type="match status" value="1"/>
</dbReference>
<proteinExistence type="inferred from homology"/>
<keyword evidence="11" id="KW-0833">Ubl conjugation pathway</keyword>
<dbReference type="PROSITE" id="PS50053">
    <property type="entry name" value="UBIQUITIN_2"/>
    <property type="match status" value="1"/>
</dbReference>
<feature type="region of interest" description="Disordered" evidence="15">
    <location>
        <begin position="437"/>
        <end position="459"/>
    </location>
</feature>
<feature type="region of interest" description="Disordered" evidence="15">
    <location>
        <begin position="154"/>
        <end position="195"/>
    </location>
</feature>
<feature type="region of interest" description="Disordered" evidence="15">
    <location>
        <begin position="37"/>
        <end position="56"/>
    </location>
</feature>
<dbReference type="GO" id="GO:0043161">
    <property type="term" value="P:proteasome-mediated ubiquitin-dependent protein catabolic process"/>
    <property type="evidence" value="ECO:0007669"/>
    <property type="project" value="TreeGrafter"/>
</dbReference>
<dbReference type="Gene3D" id="3.10.20.90">
    <property type="entry name" value="Phosphatidylinositol 3-kinase Catalytic Subunit, Chain A, domain 1"/>
    <property type="match status" value="1"/>
</dbReference>
<feature type="domain" description="RanBP2-type" evidence="18">
    <location>
        <begin position="1106"/>
        <end position="1136"/>
    </location>
</feature>
<evidence type="ECO:0000259" key="18">
    <source>
        <dbReference type="PROSITE" id="PS50199"/>
    </source>
</evidence>
<evidence type="ECO:0000256" key="1">
    <source>
        <dbReference type="ARBA" id="ARBA00001798"/>
    </source>
</evidence>
<dbReference type="PROSITE" id="PS00518">
    <property type="entry name" value="ZF_RING_1"/>
    <property type="match status" value="1"/>
</dbReference>
<comment type="pathway">
    <text evidence="2">Protein modification; protein ubiquitination.</text>
</comment>
<dbReference type="SUPFAM" id="SSF54236">
    <property type="entry name" value="Ubiquitin-like"/>
    <property type="match status" value="1"/>
</dbReference>
<dbReference type="InterPro" id="IPR047557">
    <property type="entry name" value="Rcat_RBR_HOIL1"/>
</dbReference>
<dbReference type="Pfam" id="PF00240">
    <property type="entry name" value="ubiquitin"/>
    <property type="match status" value="1"/>
</dbReference>
<dbReference type="InterPro" id="IPR001841">
    <property type="entry name" value="Znf_RING"/>
</dbReference>
<feature type="compositionally biased region" description="Basic and acidic residues" evidence="15">
    <location>
        <begin position="630"/>
        <end position="639"/>
    </location>
</feature>
<dbReference type="GO" id="GO:0043130">
    <property type="term" value="F:ubiquitin binding"/>
    <property type="evidence" value="ECO:0007669"/>
    <property type="project" value="TreeGrafter"/>
</dbReference>
<feature type="domain" description="RING-type" evidence="19">
    <location>
        <begin position="1172"/>
        <end position="1400"/>
    </location>
</feature>
<dbReference type="InterPro" id="IPR013083">
    <property type="entry name" value="Znf_RING/FYVE/PHD"/>
</dbReference>
<dbReference type="GO" id="GO:0009893">
    <property type="term" value="P:positive regulation of metabolic process"/>
    <property type="evidence" value="ECO:0007669"/>
    <property type="project" value="UniProtKB-ARBA"/>
</dbReference>
<dbReference type="SUPFAM" id="SSF57850">
    <property type="entry name" value="RING/U-box"/>
    <property type="match status" value="3"/>
</dbReference>
<accession>A0A9P0E067</accession>
<evidence type="ECO:0000256" key="8">
    <source>
        <dbReference type="ARBA" id="ARBA00022723"/>
    </source>
</evidence>
<dbReference type="InterPro" id="IPR047559">
    <property type="entry name" value="HOIL1_RBR_mRING-HC-C3HC3D"/>
</dbReference>
<dbReference type="SMART" id="SM00547">
    <property type="entry name" value="ZnF_RBZ"/>
    <property type="match status" value="2"/>
</dbReference>
<feature type="domain" description="RING-type" evidence="17">
    <location>
        <begin position="1176"/>
        <end position="1218"/>
    </location>
</feature>
<evidence type="ECO:0000256" key="13">
    <source>
        <dbReference type="PROSITE-ProRule" id="PRU00322"/>
    </source>
</evidence>
<evidence type="ECO:0000256" key="14">
    <source>
        <dbReference type="SAM" id="Coils"/>
    </source>
</evidence>
<keyword evidence="14" id="KW-0175">Coiled coil</keyword>
<dbReference type="GO" id="GO:0097039">
    <property type="term" value="P:protein linear polyubiquitination"/>
    <property type="evidence" value="ECO:0007669"/>
    <property type="project" value="TreeGrafter"/>
</dbReference>
<evidence type="ECO:0000256" key="3">
    <source>
        <dbReference type="ARBA" id="ARBA00008278"/>
    </source>
</evidence>
<evidence type="ECO:0000256" key="9">
    <source>
        <dbReference type="ARBA" id="ARBA00022737"/>
    </source>
</evidence>
<evidence type="ECO:0000256" key="7">
    <source>
        <dbReference type="ARBA" id="ARBA00022679"/>
    </source>
</evidence>
<dbReference type="GO" id="GO:0008270">
    <property type="term" value="F:zinc ion binding"/>
    <property type="evidence" value="ECO:0007669"/>
    <property type="project" value="UniProtKB-KW"/>
</dbReference>
<evidence type="ECO:0000256" key="10">
    <source>
        <dbReference type="ARBA" id="ARBA00022771"/>
    </source>
</evidence>
<feature type="compositionally biased region" description="Basic residues" evidence="15">
    <location>
        <begin position="166"/>
        <end position="180"/>
    </location>
</feature>
<sequence>MSLKEASPEQSIGRDPKSKRNSGLFAFFKWFKPSASRESIDVEPQISSSTSSDSLNSIHSAGTVASFSFVPASAYKKCVSEKCIAPGPETDTYKARLKQRDKRRENDKNLTLRKKYNLFFHRDTLQHPITVDEENSKSLPLMTRGVMEIDEEPKVHRRTNSESSKIRKSGYTHVKGKRKAPQPPMSKTGQDGMSTASLRRTKRLAPAPPPVDKIIETLQDEQVVCNDYLKLDHGYLRPVRDTGSISPVPDKAYELLSTSPKLAAEAPVSPRPWYKRNTIKDSVSSKKDKADHKYEPIERLPEVPFSRNSTLDLTIEDKKKEEKRKSGMSFLTNISELDREAYEIVRNKDKDKNLEEMPEFMRPKEEKGSTDSWVSPKRRSARDLIAKFNAITNVTKVTVFGASQKDTKFFGKQTSLDDAKRRQEFLLETHKKRIDEIDKKNTPLAKSESSKSVTQKPDTPKFERKSWVCRKCNLENEYWRIICHVCSSIKPYFDDFSSSSKGESKIQVKASSPLVVKKEKSPPQKFDIERSKTQIGFSALASYNKPKIERTVLGEEQSQKELDTKKEEREKLKRMLIEMKNSLPKRKSHVLLKQNSRKSIIVENSEVGEEIKESGSTEGIGEKSSGSEENITKESDISKGTETVEIEKTQEEKIAEILIGTTQTIYENIKIRKTENPKPLKVSSSVQTSAVVKQVVPGSSLNNLIKSQSKNNHYELMRPKDFENIYSDTNAKSAAKIYANLARNDELSLFFNVPKTLKYTNNGSKTVNHTDTIEINRLLKKLESSISKGELVQASDYAKELAQLRVSCSVIRQKAVVPSLGEKKIRVEMYVEDKVSHRGPFSVEVSQDQTVAQLKLQIEKEYEIPAAFQKWILGKELVTDDKTTLRDHNVTTEGCPVFLYLVAPDGKGITVQKANSKIDIKNLPSTSRLSILVDEAEKKKTSEMIDITTKQTGSTQKAPKENEDSKSEQKTIDHVPKIINVIRKGSEPSSKPEKTHEKIDLLPTTSRDKLEKIITVKPSMEVKPIIQYVFPTIQNSYQTEAVPENPKTLTKEKEKPTSTNLQSSTGTASSSIATFATEPAKIPDTSPIPPKAEIEATVEYESTTLKPSTDWECHLCTLLNPSTSNVCAVCATVRLNKPKPTEANVIRETAKADMTYLQLVHLDNADLVENAYPFECMICFAEIAPREGCTLRECLHQFCKGCLAHTIEFAEEAAVECPYRDNVYSCNIALQDREVKALVEPQVYERHLAKSMAQAENKIDKTFHCKTPDCKGWCIFEDNVNEFRCPVCKNVNCLTCQAIHMGMNCKRYQEQMTSSSENDTEAKRTKKMLEEMVKNGEAIECPTCKVILMKKWGCDWLRCSMCKTEICWVTRGPRWGPAGKGDTSGGCQCGVNGVKCHPKCNYCH</sequence>
<dbReference type="InterPro" id="IPR000626">
    <property type="entry name" value="Ubiquitin-like_dom"/>
</dbReference>
<evidence type="ECO:0000256" key="2">
    <source>
        <dbReference type="ARBA" id="ARBA00004906"/>
    </source>
</evidence>
<dbReference type="PROSITE" id="PS51873">
    <property type="entry name" value="TRIAD"/>
    <property type="match status" value="1"/>
</dbReference>
<evidence type="ECO:0000256" key="6">
    <source>
        <dbReference type="ARBA" id="ARBA00022553"/>
    </source>
</evidence>
<keyword evidence="6" id="KW-0597">Phosphoprotein</keyword>
<keyword evidence="9" id="KW-0677">Repeat</keyword>
<feature type="domain" description="RanBP2-type" evidence="18">
    <location>
        <begin position="463"/>
        <end position="492"/>
    </location>
</feature>
<evidence type="ECO:0000259" key="19">
    <source>
        <dbReference type="PROSITE" id="PS51873"/>
    </source>
</evidence>
<evidence type="ECO:0000256" key="15">
    <source>
        <dbReference type="SAM" id="MobiDB-lite"/>
    </source>
</evidence>
<feature type="region of interest" description="Disordered" evidence="15">
    <location>
        <begin position="608"/>
        <end position="645"/>
    </location>
</feature>
<evidence type="ECO:0000313" key="21">
    <source>
        <dbReference type="Proteomes" id="UP001153737"/>
    </source>
</evidence>
<keyword evidence="8" id="KW-0479">Metal-binding</keyword>